<sequence length="112" mass="11913">MKMATRIDGTAFPCASPAIRAYHRVLRWILGGLAAAFARPFHSFGMALSFCLLFGIVLGGCTTLSGGQGGNACQIMKAIRPTAEDADTVSVELGRQIVAHNRYVEEVCGARP</sequence>
<keyword evidence="3" id="KW-1185">Reference proteome</keyword>
<evidence type="ECO:0000313" key="2">
    <source>
        <dbReference type="EMBL" id="SDH21986.1"/>
    </source>
</evidence>
<evidence type="ECO:0008006" key="4">
    <source>
        <dbReference type="Google" id="ProtNLM"/>
    </source>
</evidence>
<feature type="transmembrane region" description="Helical" evidence="1">
    <location>
        <begin position="44"/>
        <end position="67"/>
    </location>
</feature>
<accession>A0ABY0P458</accession>
<keyword evidence="1" id="KW-1133">Transmembrane helix</keyword>
<keyword evidence="1" id="KW-0812">Transmembrane</keyword>
<keyword evidence="1" id="KW-0472">Membrane</keyword>
<protein>
    <recommendedName>
        <fullName evidence="4">Lipoprotein</fullName>
    </recommendedName>
</protein>
<evidence type="ECO:0000256" key="1">
    <source>
        <dbReference type="SAM" id="Phobius"/>
    </source>
</evidence>
<evidence type="ECO:0000313" key="3">
    <source>
        <dbReference type="Proteomes" id="UP000199468"/>
    </source>
</evidence>
<dbReference type="EMBL" id="FNBZ01000007">
    <property type="protein sequence ID" value="SDH21986.1"/>
    <property type="molecule type" value="Genomic_DNA"/>
</dbReference>
<dbReference type="Proteomes" id="UP000199468">
    <property type="component" value="Unassembled WGS sequence"/>
</dbReference>
<feature type="transmembrane region" description="Helical" evidence="1">
    <location>
        <begin position="21"/>
        <end position="38"/>
    </location>
</feature>
<proteinExistence type="predicted"/>
<gene>
    <name evidence="2" type="ORF">SAMN05421844_107194</name>
</gene>
<organism evidence="2 3">
    <name type="scientific">Bosea robiniae</name>
    <dbReference type="NCBI Taxonomy" id="1036780"/>
    <lineage>
        <taxon>Bacteria</taxon>
        <taxon>Pseudomonadati</taxon>
        <taxon>Pseudomonadota</taxon>
        <taxon>Alphaproteobacteria</taxon>
        <taxon>Hyphomicrobiales</taxon>
        <taxon>Boseaceae</taxon>
        <taxon>Bosea</taxon>
    </lineage>
</organism>
<comment type="caution">
    <text evidence="2">The sequence shown here is derived from an EMBL/GenBank/DDBJ whole genome shotgun (WGS) entry which is preliminary data.</text>
</comment>
<dbReference type="RefSeq" id="WP_091860278.1">
    <property type="nucleotide sequence ID" value="NZ_FNBZ01000007.1"/>
</dbReference>
<name>A0ABY0P458_9HYPH</name>
<reference evidence="2 3" key="1">
    <citation type="submission" date="2016-10" db="EMBL/GenBank/DDBJ databases">
        <authorList>
            <person name="Varghese N."/>
            <person name="Submissions S."/>
        </authorList>
    </citation>
    <scope>NUCLEOTIDE SEQUENCE [LARGE SCALE GENOMIC DNA]</scope>
    <source>
        <strain evidence="2 3">DSM 26672</strain>
    </source>
</reference>